<dbReference type="GeneID" id="25916549"/>
<proteinExistence type="predicted"/>
<evidence type="ECO:0000313" key="2">
    <source>
        <dbReference type="Proteomes" id="UP000054560"/>
    </source>
</evidence>
<dbReference type="SUPFAM" id="SSF50978">
    <property type="entry name" value="WD40 repeat-like"/>
    <property type="match status" value="1"/>
</dbReference>
<protein>
    <recommendedName>
        <fullName evidence="3">Anaphase-promoting complex subunit 4 WD40 domain-containing protein</fullName>
    </recommendedName>
</protein>
<organism evidence="1 2">
    <name type="scientific">Sphaeroforma arctica JP610</name>
    <dbReference type="NCBI Taxonomy" id="667725"/>
    <lineage>
        <taxon>Eukaryota</taxon>
        <taxon>Ichthyosporea</taxon>
        <taxon>Ichthyophonida</taxon>
        <taxon>Sphaeroforma</taxon>
    </lineage>
</organism>
<dbReference type="AlphaFoldDB" id="A0A0L0F475"/>
<gene>
    <name evidence="1" type="ORF">SARC_16045</name>
</gene>
<dbReference type="Gene3D" id="2.130.10.10">
    <property type="entry name" value="YVTN repeat-like/Quinoprotein amine dehydrogenase"/>
    <property type="match status" value="1"/>
</dbReference>
<dbReference type="InterPro" id="IPR036322">
    <property type="entry name" value="WD40_repeat_dom_sf"/>
</dbReference>
<dbReference type="RefSeq" id="XP_014145318.1">
    <property type="nucleotide sequence ID" value="XM_014289843.1"/>
</dbReference>
<accession>A0A0L0F475</accession>
<feature type="non-terminal residue" evidence="1">
    <location>
        <position position="52"/>
    </location>
</feature>
<dbReference type="Proteomes" id="UP000054560">
    <property type="component" value="Unassembled WGS sequence"/>
</dbReference>
<name>A0A0L0F475_9EUKA</name>
<dbReference type="InterPro" id="IPR015943">
    <property type="entry name" value="WD40/YVTN_repeat-like_dom_sf"/>
</dbReference>
<keyword evidence="2" id="KW-1185">Reference proteome</keyword>
<reference evidence="1 2" key="1">
    <citation type="submission" date="2011-02" db="EMBL/GenBank/DDBJ databases">
        <title>The Genome Sequence of Sphaeroforma arctica JP610.</title>
        <authorList>
            <consortium name="The Broad Institute Genome Sequencing Platform"/>
            <person name="Russ C."/>
            <person name="Cuomo C."/>
            <person name="Young S.K."/>
            <person name="Zeng Q."/>
            <person name="Gargeya S."/>
            <person name="Alvarado L."/>
            <person name="Berlin A."/>
            <person name="Chapman S.B."/>
            <person name="Chen Z."/>
            <person name="Freedman E."/>
            <person name="Gellesch M."/>
            <person name="Goldberg J."/>
            <person name="Griggs A."/>
            <person name="Gujja S."/>
            <person name="Heilman E."/>
            <person name="Heiman D."/>
            <person name="Howarth C."/>
            <person name="Mehta T."/>
            <person name="Neiman D."/>
            <person name="Pearson M."/>
            <person name="Roberts A."/>
            <person name="Saif S."/>
            <person name="Shea T."/>
            <person name="Shenoy N."/>
            <person name="Sisk P."/>
            <person name="Stolte C."/>
            <person name="Sykes S."/>
            <person name="White J."/>
            <person name="Yandava C."/>
            <person name="Burger G."/>
            <person name="Gray M.W."/>
            <person name="Holland P.W.H."/>
            <person name="King N."/>
            <person name="Lang F.B.F."/>
            <person name="Roger A.J."/>
            <person name="Ruiz-Trillo I."/>
            <person name="Haas B."/>
            <person name="Nusbaum C."/>
            <person name="Birren B."/>
        </authorList>
    </citation>
    <scope>NUCLEOTIDE SEQUENCE [LARGE SCALE GENOMIC DNA]</scope>
    <source>
        <strain evidence="1 2">JP610</strain>
    </source>
</reference>
<evidence type="ECO:0000313" key="1">
    <source>
        <dbReference type="EMBL" id="KNC71416.1"/>
    </source>
</evidence>
<sequence>MKNFTTYSSQIGAGRPLSCAQFSPDSTRIAVSDWSGAVTLWDSNCKQTSRLR</sequence>
<dbReference type="EMBL" id="KQ248852">
    <property type="protein sequence ID" value="KNC71416.1"/>
    <property type="molecule type" value="Genomic_DNA"/>
</dbReference>
<evidence type="ECO:0008006" key="3">
    <source>
        <dbReference type="Google" id="ProtNLM"/>
    </source>
</evidence>